<proteinExistence type="predicted"/>
<evidence type="ECO:0000313" key="3">
    <source>
        <dbReference type="Proteomes" id="UP001620626"/>
    </source>
</evidence>
<feature type="compositionally biased region" description="Basic residues" evidence="1">
    <location>
        <begin position="103"/>
        <end position="114"/>
    </location>
</feature>
<dbReference type="EMBL" id="JBICBT010000867">
    <property type="protein sequence ID" value="KAL3096241.1"/>
    <property type="molecule type" value="Genomic_DNA"/>
</dbReference>
<feature type="region of interest" description="Disordered" evidence="1">
    <location>
        <begin position="20"/>
        <end position="68"/>
    </location>
</feature>
<feature type="region of interest" description="Disordered" evidence="1">
    <location>
        <begin position="85"/>
        <end position="116"/>
    </location>
</feature>
<dbReference type="Proteomes" id="UP001620626">
    <property type="component" value="Unassembled WGS sequence"/>
</dbReference>
<sequence length="216" mass="25228">MAKWPQSLGLCALAVLKTDSREQRREHWRETVLEERKRVADEQKPTKSGEKRREEKRQANGGGKERATNEKKCFVVPLRFVFGTHAPPTHKARNRESEIGRKSVAKRSARRRKERVRETNEFSIRCVLLVQKVTAVKSRQNMGCSRENPMNFARKKVDIYVYSAKRGGGRERKKGEKRERGKCVRGFGEKEREREEIGEDLARNSDEREKEEMAED</sequence>
<feature type="region of interest" description="Disordered" evidence="1">
    <location>
        <begin position="166"/>
        <end position="216"/>
    </location>
</feature>
<evidence type="ECO:0000313" key="2">
    <source>
        <dbReference type="EMBL" id="KAL3096241.1"/>
    </source>
</evidence>
<feature type="compositionally biased region" description="Basic and acidic residues" evidence="1">
    <location>
        <begin position="168"/>
        <end position="216"/>
    </location>
</feature>
<gene>
    <name evidence="2" type="ORF">niasHT_021955</name>
</gene>
<comment type="caution">
    <text evidence="2">The sequence shown here is derived from an EMBL/GenBank/DDBJ whole genome shotgun (WGS) entry which is preliminary data.</text>
</comment>
<accession>A0ABD2K012</accession>
<reference evidence="2 3" key="1">
    <citation type="submission" date="2024-10" db="EMBL/GenBank/DDBJ databases">
        <authorList>
            <person name="Kim D."/>
        </authorList>
    </citation>
    <scope>NUCLEOTIDE SEQUENCE [LARGE SCALE GENOMIC DNA]</scope>
    <source>
        <strain evidence="2">BH-2024</strain>
    </source>
</reference>
<protein>
    <submittedName>
        <fullName evidence="2">Uncharacterized protein</fullName>
    </submittedName>
</protein>
<dbReference type="AlphaFoldDB" id="A0ABD2K012"/>
<organism evidence="2 3">
    <name type="scientific">Heterodera trifolii</name>
    <dbReference type="NCBI Taxonomy" id="157864"/>
    <lineage>
        <taxon>Eukaryota</taxon>
        <taxon>Metazoa</taxon>
        <taxon>Ecdysozoa</taxon>
        <taxon>Nematoda</taxon>
        <taxon>Chromadorea</taxon>
        <taxon>Rhabditida</taxon>
        <taxon>Tylenchina</taxon>
        <taxon>Tylenchomorpha</taxon>
        <taxon>Tylenchoidea</taxon>
        <taxon>Heteroderidae</taxon>
        <taxon>Heteroderinae</taxon>
        <taxon>Heterodera</taxon>
    </lineage>
</organism>
<evidence type="ECO:0000256" key="1">
    <source>
        <dbReference type="SAM" id="MobiDB-lite"/>
    </source>
</evidence>
<keyword evidence="3" id="KW-1185">Reference proteome</keyword>
<name>A0ABD2K012_9BILA</name>